<dbReference type="AlphaFoldDB" id="A0A8H5LQU8"/>
<dbReference type="Proteomes" id="UP000559256">
    <property type="component" value="Unassembled WGS sequence"/>
</dbReference>
<dbReference type="PANTHER" id="PTHR10758">
    <property type="entry name" value="26S PROTEASOME NON-ATPASE REGULATORY SUBUNIT 3/COP9 SIGNALOSOME COMPLEX SUBUNIT 3"/>
    <property type="match status" value="1"/>
</dbReference>
<dbReference type="GO" id="GO:0008180">
    <property type="term" value="C:COP9 signalosome"/>
    <property type="evidence" value="ECO:0007669"/>
    <property type="project" value="TreeGrafter"/>
</dbReference>
<dbReference type="Pfam" id="PF22788">
    <property type="entry name" value="COP9_hel_rpt"/>
    <property type="match status" value="1"/>
</dbReference>
<name>A0A8H5LQU8_9AGAR</name>
<gene>
    <name evidence="3" type="ORF">D9758_005676</name>
</gene>
<evidence type="ECO:0000256" key="1">
    <source>
        <dbReference type="ARBA" id="ARBA00022490"/>
    </source>
</evidence>
<keyword evidence="1" id="KW-0963">Cytoplasm</keyword>
<reference evidence="3 4" key="1">
    <citation type="journal article" date="2020" name="ISME J.">
        <title>Uncovering the hidden diversity of litter-decomposition mechanisms in mushroom-forming fungi.</title>
        <authorList>
            <person name="Floudas D."/>
            <person name="Bentzer J."/>
            <person name="Ahren D."/>
            <person name="Johansson T."/>
            <person name="Persson P."/>
            <person name="Tunlid A."/>
        </authorList>
    </citation>
    <scope>NUCLEOTIDE SEQUENCE [LARGE SCALE GENOMIC DNA]</scope>
    <source>
        <strain evidence="3 4">CBS 291.85</strain>
    </source>
</reference>
<keyword evidence="4" id="KW-1185">Reference proteome</keyword>
<protein>
    <recommendedName>
        <fullName evidence="2">COP9 signalosome complex subunit 3 N-terminal helical repeats domain-containing protein</fullName>
    </recommendedName>
</protein>
<evidence type="ECO:0000313" key="4">
    <source>
        <dbReference type="Proteomes" id="UP000559256"/>
    </source>
</evidence>
<organism evidence="3 4">
    <name type="scientific">Tetrapyrgos nigripes</name>
    <dbReference type="NCBI Taxonomy" id="182062"/>
    <lineage>
        <taxon>Eukaryota</taxon>
        <taxon>Fungi</taxon>
        <taxon>Dikarya</taxon>
        <taxon>Basidiomycota</taxon>
        <taxon>Agaricomycotina</taxon>
        <taxon>Agaricomycetes</taxon>
        <taxon>Agaricomycetidae</taxon>
        <taxon>Agaricales</taxon>
        <taxon>Marasmiineae</taxon>
        <taxon>Marasmiaceae</taxon>
        <taxon>Tetrapyrgos</taxon>
    </lineage>
</organism>
<feature type="domain" description="COP9 signalosome complex subunit 3 N-terminal helical repeats" evidence="2">
    <location>
        <begin position="40"/>
        <end position="225"/>
    </location>
</feature>
<dbReference type="InterPro" id="IPR055089">
    <property type="entry name" value="COP9_N"/>
</dbReference>
<dbReference type="EMBL" id="JAACJM010000024">
    <property type="protein sequence ID" value="KAF5366187.1"/>
    <property type="molecule type" value="Genomic_DNA"/>
</dbReference>
<evidence type="ECO:0000313" key="3">
    <source>
        <dbReference type="EMBL" id="KAF5366187.1"/>
    </source>
</evidence>
<dbReference type="PANTHER" id="PTHR10758:SF1">
    <property type="entry name" value="COP9 SIGNALOSOME COMPLEX SUBUNIT 3"/>
    <property type="match status" value="1"/>
</dbReference>
<dbReference type="InterPro" id="IPR050756">
    <property type="entry name" value="CSN3"/>
</dbReference>
<comment type="caution">
    <text evidence="3">The sequence shown here is derived from an EMBL/GenBank/DDBJ whole genome shotgun (WGS) entry which is preliminary data.</text>
</comment>
<dbReference type="OrthoDB" id="29061at2759"/>
<evidence type="ECO:0000259" key="2">
    <source>
        <dbReference type="Pfam" id="PF22788"/>
    </source>
</evidence>
<sequence>MSSSHDNSLDTIVHHVTTATDLYALAHHLRTAINKDVREVILASTLSSGQDPLQILDLSNNTLGVLYILSARLNAPTNTGVPVPPWGILTQFCNTFIPEQARLAPERMYLLAKGIVRLAASIHNVKQSIPLLFAIVNRFPPTPSTLTAIHPLLVQIVLQTYHIPPELPTFLINYPPDNILLASYPEDGQSTSVAICSNPSSDLTTNDNLIYHYLAGIILALTAFSSTTSFSPAASPNTTIQSSSLHSAMDYLETVVTAPYASPMGSQNVTNVHALQLEALKKLRLLQCIALGGPQPLPKYANQTLNRMFKATPYNALVYNFPWGKPGASGSSAGSSAQPVPVEGQMQVTNPLLSQALKERELYTTECNWGLVERLARHAAPRWALKRLTETYVTLGLREIARHLSVFFEGEGSSGGVEEARALVLGMIDEGMIRATISDGGEDGGIVTFFDEYDEVDGDDAEDDVREVGHDALALKEEQLKVLLGVSEPLADPSSLATSKPAKSRRVKIQIQTLLAVVQAQSEQLAALDREFEKSKEFLVKAHKMERGGGGGGSGPMFAAGVPSGMMGEDEDLYDRLAEESMYS</sequence>
<dbReference type="GO" id="GO:0006511">
    <property type="term" value="P:ubiquitin-dependent protein catabolic process"/>
    <property type="evidence" value="ECO:0007669"/>
    <property type="project" value="TreeGrafter"/>
</dbReference>
<accession>A0A8H5LQU8</accession>
<proteinExistence type="predicted"/>